<name>A0ABT0E5G1_9GAMM</name>
<evidence type="ECO:0000256" key="1">
    <source>
        <dbReference type="SAM" id="SignalP"/>
    </source>
</evidence>
<protein>
    <submittedName>
        <fullName evidence="2">DUF4197 domain-containing protein</fullName>
    </submittedName>
</protein>
<dbReference type="InterPro" id="IPR025245">
    <property type="entry name" value="DUF4197"/>
</dbReference>
<sequence>MLNHIFSTRRPWLARAAVLCAALLAGGCAGLNEYLAAGGGTAGQNGSSSHLATAVRQTLEISSERATTALSQPGGYGDDPLLRLALPSEVNQVTSALRQFGLGQHVDRLEASMNAGAEQAAGEAAEVFLTTIRGMSISDALGIVRGGDTAATSYFREQTEATLRQRYQPIIRSNLEQVGFYDQYRLVVDVYNSLPISGRLNLDLERYVLDRSLDGLFTRMAAEEQQIRRDPLGRGGELINAIFTRQ</sequence>
<feature type="chain" id="PRO_5045367948" evidence="1">
    <location>
        <begin position="32"/>
        <end position="246"/>
    </location>
</feature>
<feature type="signal peptide" evidence="1">
    <location>
        <begin position="1"/>
        <end position="31"/>
    </location>
</feature>
<dbReference type="Proteomes" id="UP001165524">
    <property type="component" value="Unassembled WGS sequence"/>
</dbReference>
<comment type="caution">
    <text evidence="2">The sequence shown here is derived from an EMBL/GenBank/DDBJ whole genome shotgun (WGS) entry which is preliminary data.</text>
</comment>
<proteinExistence type="predicted"/>
<reference evidence="2" key="1">
    <citation type="submission" date="2022-04" db="EMBL/GenBank/DDBJ databases">
        <title>Alcanivorax sp. CY1518 draft genome sequence.</title>
        <authorList>
            <person name="Zhao G."/>
            <person name="An M."/>
        </authorList>
    </citation>
    <scope>NUCLEOTIDE SEQUENCE</scope>
    <source>
        <strain evidence="2">CY1518</strain>
    </source>
</reference>
<evidence type="ECO:0000313" key="3">
    <source>
        <dbReference type="Proteomes" id="UP001165524"/>
    </source>
</evidence>
<keyword evidence="1" id="KW-0732">Signal</keyword>
<dbReference type="EMBL" id="JALKII010000002">
    <property type="protein sequence ID" value="MCK0536924.1"/>
    <property type="molecule type" value="Genomic_DNA"/>
</dbReference>
<dbReference type="RefSeq" id="WP_246948806.1">
    <property type="nucleotide sequence ID" value="NZ_JALKII010000002.1"/>
</dbReference>
<dbReference type="Pfam" id="PF13852">
    <property type="entry name" value="DUF4197"/>
    <property type="match status" value="1"/>
</dbReference>
<keyword evidence="3" id="KW-1185">Reference proteome</keyword>
<gene>
    <name evidence="2" type="ORF">MU846_04310</name>
</gene>
<organism evidence="2 3">
    <name type="scientific">Alcanivorax quisquiliarum</name>
    <dbReference type="NCBI Taxonomy" id="2933565"/>
    <lineage>
        <taxon>Bacteria</taxon>
        <taxon>Pseudomonadati</taxon>
        <taxon>Pseudomonadota</taxon>
        <taxon>Gammaproteobacteria</taxon>
        <taxon>Oceanospirillales</taxon>
        <taxon>Alcanivoracaceae</taxon>
        <taxon>Alcanivorax</taxon>
    </lineage>
</organism>
<evidence type="ECO:0000313" key="2">
    <source>
        <dbReference type="EMBL" id="MCK0536924.1"/>
    </source>
</evidence>
<accession>A0ABT0E5G1</accession>